<dbReference type="EMBL" id="DF196820">
    <property type="protein sequence ID" value="GAD31304.1"/>
    <property type="molecule type" value="Genomic_DNA"/>
</dbReference>
<dbReference type="AlphaFoldDB" id="V5F7M5"/>
<dbReference type="Proteomes" id="UP000030675">
    <property type="component" value="Unassembled WGS sequence"/>
</dbReference>
<name>V5F7M5_PHOLE</name>
<dbReference type="Pfam" id="PF08401">
    <property type="entry name" value="ArdcN"/>
    <property type="match status" value="1"/>
</dbReference>
<organism evidence="3 4">
    <name type="scientific">Photobacterium leiognathi lrivu.4.1</name>
    <dbReference type="NCBI Taxonomy" id="1248232"/>
    <lineage>
        <taxon>Bacteria</taxon>
        <taxon>Pseudomonadati</taxon>
        <taxon>Pseudomonadota</taxon>
        <taxon>Gammaproteobacteria</taxon>
        <taxon>Vibrionales</taxon>
        <taxon>Vibrionaceae</taxon>
        <taxon>Photobacterium</taxon>
    </lineage>
</organism>
<dbReference type="GO" id="GO:0003697">
    <property type="term" value="F:single-stranded DNA binding"/>
    <property type="evidence" value="ECO:0007669"/>
    <property type="project" value="InterPro"/>
</dbReference>
<dbReference type="PIRSF" id="PIRSF037112">
    <property type="entry name" value="Antirestriction_ArdC"/>
    <property type="match status" value="1"/>
</dbReference>
<gene>
    <name evidence="3" type="ORF">PLEI_2962</name>
</gene>
<dbReference type="RefSeq" id="WP_023934107.1">
    <property type="nucleotide sequence ID" value="NZ_DF196820.1"/>
</dbReference>
<evidence type="ECO:0000259" key="2">
    <source>
        <dbReference type="Pfam" id="PF18818"/>
    </source>
</evidence>
<proteinExistence type="predicted"/>
<dbReference type="InterPro" id="IPR013610">
    <property type="entry name" value="ArdC_N"/>
</dbReference>
<feature type="domain" description="N-terminal" evidence="1">
    <location>
        <begin position="7"/>
        <end position="121"/>
    </location>
</feature>
<reference evidence="4" key="1">
    <citation type="submission" date="2012-12" db="EMBL/GenBank/DDBJ databases">
        <title>Genome Sequence of Photobacterium leiognathi lrivu.4.1.</title>
        <authorList>
            <person name="Urbanczyk H."/>
            <person name="Ogura Y."/>
            <person name="Hayashi T."/>
            <person name="Dunlap P.V."/>
        </authorList>
    </citation>
    <scope>NUCLEOTIDE SEQUENCE [LARGE SCALE GENOMIC DNA]</scope>
    <source>
        <strain evidence="4">lrivu.4.1</strain>
    </source>
</reference>
<dbReference type="InterPro" id="IPR041459">
    <property type="entry name" value="MPTase-PolyVal"/>
</dbReference>
<evidence type="ECO:0000313" key="3">
    <source>
        <dbReference type="EMBL" id="GAD31304.1"/>
    </source>
</evidence>
<accession>V5F7M5</accession>
<sequence>MKKNNFDVYQFVTDKIISALETGVKPWVCPWENAAGMNVMPVSFTSRENYNGINILLLWSAAAENGFTSKYWLTYKQAVANGGQVRKGEKGTRIIYYSVMEKENAKGEEEKIPFIKSFVVFNLDQVDGIEDPNPIVFDNANDDFKNHDEADLFIKASGADITERGNKAFFRPSTDEIYVPPRDQFKNECDFYATTLHELTHWTGGKKRLDRSMVGEFGSKDYAFEELIAELGAAFCIATLGIVGDCQHESYIASWLKALKNDKKYIFKAASQASKAHKFLNDKYLLEKENYQSAA</sequence>
<dbReference type="InterPro" id="IPR017113">
    <property type="entry name" value="Antirestriction_ArdC"/>
</dbReference>
<feature type="domain" description="Polyvalent protein metallopeptidase" evidence="2">
    <location>
        <begin position="149"/>
        <end position="272"/>
    </location>
</feature>
<evidence type="ECO:0000259" key="1">
    <source>
        <dbReference type="Pfam" id="PF08401"/>
    </source>
</evidence>
<dbReference type="eggNOG" id="COG4227">
    <property type="taxonomic scope" value="Bacteria"/>
</dbReference>
<dbReference type="HOGENOM" id="CLU_041111_0_0_6"/>
<evidence type="ECO:0000313" key="4">
    <source>
        <dbReference type="Proteomes" id="UP000030675"/>
    </source>
</evidence>
<protein>
    <submittedName>
        <fullName evidence="3">ArdC protein</fullName>
    </submittedName>
</protein>
<dbReference type="Pfam" id="PF18818">
    <property type="entry name" value="MPTase-PolyVal"/>
    <property type="match status" value="1"/>
</dbReference>